<dbReference type="AlphaFoldDB" id="A0ABD2Q1L7"/>
<comment type="pathway">
    <text evidence="2">Lipid metabolism.</text>
</comment>
<comment type="cofactor">
    <cofactor evidence="1">
        <name>pyruvate</name>
        <dbReference type="ChEBI" id="CHEBI:15361"/>
    </cofactor>
</comment>
<keyword evidence="8" id="KW-0456">Lyase</keyword>
<feature type="non-terminal residue" evidence="13">
    <location>
        <position position="431"/>
    </location>
</feature>
<evidence type="ECO:0000256" key="3">
    <source>
        <dbReference type="ARBA" id="ARBA00012243"/>
    </source>
</evidence>
<dbReference type="PANTHER" id="PTHR10067:SF6">
    <property type="entry name" value="PHOSPHATIDYLSERINE DECARBOXYLASE PROENZYME, MITOCHONDRIAL"/>
    <property type="match status" value="1"/>
</dbReference>
<sequence>MTITARELGERSQNAILSIDTDRPKFALYSSKNNGTSSIGSCGKAMEHTSARYGENAKPITNFRMWVSFYNKLPLNTTSRLWGRIADVKLPPWLRTPVHKTYGWLFNVQMDEIEHCQDLKQYTSLAQFFRRNLQADARPVDTTACIISPADGTVLNCGEVHAGHLEQVKGVVYTLNGLLGPNTWSTKPNWADLGLQFPKEERRKFIEVLLPDSLSVSEVMDSENEAFSLPKQWSASSIDTLLCSTESMPDLCDVESLDVNKNFQEKNADKTNLLGSHKEQGSMPNLGLQNTFNQSPKYWPNPAILHQEINYESKLKLRDSSSETTLYHCVIYLGPGDYHKFHSPTKWKIFMRRHFPGRLFSVSPKVANWFTGLFCANERASYVGRWQHGFFAFVAVGAFNVGSIRVYQDENLITNRSAKSRRAAILKNQKT</sequence>
<gene>
    <name evidence="13" type="primary">PSD1</name>
    <name evidence="13" type="ORF">Ciccas_007883</name>
</gene>
<dbReference type="NCBIfam" id="TIGR00163">
    <property type="entry name" value="PS_decarb"/>
    <property type="match status" value="1"/>
</dbReference>
<evidence type="ECO:0000256" key="11">
    <source>
        <dbReference type="ARBA" id="ARBA00024326"/>
    </source>
</evidence>
<dbReference type="InterPro" id="IPR003817">
    <property type="entry name" value="PS_Dcarbxylase"/>
</dbReference>
<keyword evidence="14" id="KW-1185">Reference proteome</keyword>
<dbReference type="EMBL" id="JBJKFK010001283">
    <property type="protein sequence ID" value="KAL3313514.1"/>
    <property type="molecule type" value="Genomic_DNA"/>
</dbReference>
<dbReference type="PANTHER" id="PTHR10067">
    <property type="entry name" value="PHOSPHATIDYLSERINE DECARBOXYLASE"/>
    <property type="match status" value="1"/>
</dbReference>
<keyword evidence="10" id="KW-0670">Pyruvate</keyword>
<reference evidence="13 14" key="1">
    <citation type="submission" date="2024-11" db="EMBL/GenBank/DDBJ databases">
        <title>Adaptive evolution of stress response genes in parasites aligns with host niche diversity.</title>
        <authorList>
            <person name="Hahn C."/>
            <person name="Resl P."/>
        </authorList>
    </citation>
    <scope>NUCLEOTIDE SEQUENCE [LARGE SCALE GENOMIC DNA]</scope>
    <source>
        <strain evidence="13">EGGRZ-B1_66</strain>
        <tissue evidence="13">Body</tissue>
    </source>
</reference>
<dbReference type="GO" id="GO:0004609">
    <property type="term" value="F:phosphatidylserine decarboxylase activity"/>
    <property type="evidence" value="ECO:0007669"/>
    <property type="project" value="UniProtKB-EC"/>
</dbReference>
<dbReference type="Proteomes" id="UP001626550">
    <property type="component" value="Unassembled WGS sequence"/>
</dbReference>
<evidence type="ECO:0000256" key="6">
    <source>
        <dbReference type="ARBA" id="ARBA00023098"/>
    </source>
</evidence>
<dbReference type="InterPro" id="IPR033177">
    <property type="entry name" value="PSD-B"/>
</dbReference>
<evidence type="ECO:0000256" key="2">
    <source>
        <dbReference type="ARBA" id="ARBA00005189"/>
    </source>
</evidence>
<accession>A0ABD2Q1L7</accession>
<evidence type="ECO:0000256" key="1">
    <source>
        <dbReference type="ARBA" id="ARBA00001928"/>
    </source>
</evidence>
<evidence type="ECO:0000256" key="7">
    <source>
        <dbReference type="ARBA" id="ARBA00023209"/>
    </source>
</evidence>
<dbReference type="EC" id="4.1.1.65" evidence="3"/>
<protein>
    <recommendedName>
        <fullName evidence="3">phosphatidylserine decarboxylase</fullName>
        <ecNumber evidence="3">4.1.1.65</ecNumber>
    </recommendedName>
</protein>
<keyword evidence="7" id="KW-0594">Phospholipid biosynthesis</keyword>
<organism evidence="13 14">
    <name type="scientific">Cichlidogyrus casuarinus</name>
    <dbReference type="NCBI Taxonomy" id="1844966"/>
    <lineage>
        <taxon>Eukaryota</taxon>
        <taxon>Metazoa</taxon>
        <taxon>Spiralia</taxon>
        <taxon>Lophotrochozoa</taxon>
        <taxon>Platyhelminthes</taxon>
        <taxon>Monogenea</taxon>
        <taxon>Monopisthocotylea</taxon>
        <taxon>Dactylogyridea</taxon>
        <taxon>Ancyrocephalidae</taxon>
        <taxon>Cichlidogyrus</taxon>
    </lineage>
</organism>
<proteinExistence type="predicted"/>
<evidence type="ECO:0000313" key="13">
    <source>
        <dbReference type="EMBL" id="KAL3313514.1"/>
    </source>
</evidence>
<evidence type="ECO:0000256" key="10">
    <source>
        <dbReference type="ARBA" id="ARBA00023317"/>
    </source>
</evidence>
<evidence type="ECO:0000256" key="9">
    <source>
        <dbReference type="ARBA" id="ARBA00023264"/>
    </source>
</evidence>
<dbReference type="GO" id="GO:0008654">
    <property type="term" value="P:phospholipid biosynthetic process"/>
    <property type="evidence" value="ECO:0007669"/>
    <property type="project" value="UniProtKB-KW"/>
</dbReference>
<comment type="function">
    <text evidence="12">Catalyzes the formation of phosphatidylethanolamine (PtdEtn) from phosphatidylserine (PtdSer). Plays a central role in phospholipid metabolism and in the interorganelle trafficking of phosphatidylserine. May be involved in lipid droplet biogenesis at the endoplasmic reticulum membrane.</text>
</comment>
<dbReference type="Pfam" id="PF02666">
    <property type="entry name" value="PS_Dcarbxylase"/>
    <property type="match status" value="2"/>
</dbReference>
<comment type="pathway">
    <text evidence="11">Phospholipid metabolism; phosphatidylethanolamine biosynthesis.</text>
</comment>
<evidence type="ECO:0000256" key="4">
    <source>
        <dbReference type="ARBA" id="ARBA00022516"/>
    </source>
</evidence>
<keyword evidence="4" id="KW-0444">Lipid biosynthesis</keyword>
<evidence type="ECO:0000313" key="14">
    <source>
        <dbReference type="Proteomes" id="UP001626550"/>
    </source>
</evidence>
<name>A0ABD2Q1L7_9PLAT</name>
<evidence type="ECO:0000256" key="5">
    <source>
        <dbReference type="ARBA" id="ARBA00022793"/>
    </source>
</evidence>
<evidence type="ECO:0000256" key="12">
    <source>
        <dbReference type="ARBA" id="ARBA00045136"/>
    </source>
</evidence>
<keyword evidence="6" id="KW-0443">Lipid metabolism</keyword>
<keyword evidence="5" id="KW-0210">Decarboxylase</keyword>
<keyword evidence="9" id="KW-1208">Phospholipid metabolism</keyword>
<comment type="caution">
    <text evidence="13">The sequence shown here is derived from an EMBL/GenBank/DDBJ whole genome shotgun (WGS) entry which is preliminary data.</text>
</comment>
<evidence type="ECO:0000256" key="8">
    <source>
        <dbReference type="ARBA" id="ARBA00023239"/>
    </source>
</evidence>